<comment type="caution">
    <text evidence="16">The sequence shown here is derived from an EMBL/GenBank/DDBJ whole genome shotgun (WGS) entry which is preliminary data.</text>
</comment>
<dbReference type="InterPro" id="IPR011276">
    <property type="entry name" value="TonB_haem/Hb_rcpt"/>
</dbReference>
<evidence type="ECO:0000256" key="2">
    <source>
        <dbReference type="ARBA" id="ARBA00009810"/>
    </source>
</evidence>
<dbReference type="InterPro" id="IPR000531">
    <property type="entry name" value="Beta-barrel_TonB"/>
</dbReference>
<dbReference type="NCBIfam" id="TIGR01785">
    <property type="entry name" value="TonB-hemin"/>
    <property type="match status" value="1"/>
</dbReference>
<evidence type="ECO:0000256" key="9">
    <source>
        <dbReference type="ARBA" id="ARBA00023237"/>
    </source>
</evidence>
<dbReference type="Gene3D" id="2.170.130.10">
    <property type="entry name" value="TonB-dependent receptor, plug domain"/>
    <property type="match status" value="1"/>
</dbReference>
<evidence type="ECO:0000256" key="6">
    <source>
        <dbReference type="ARBA" id="ARBA00022729"/>
    </source>
</evidence>
<feature type="signal peptide" evidence="13">
    <location>
        <begin position="1"/>
        <end position="39"/>
    </location>
</feature>
<proteinExistence type="inferred from homology"/>
<evidence type="ECO:0000256" key="12">
    <source>
        <dbReference type="RuleBase" id="RU003357"/>
    </source>
</evidence>
<dbReference type="PANTHER" id="PTHR30069">
    <property type="entry name" value="TONB-DEPENDENT OUTER MEMBRANE RECEPTOR"/>
    <property type="match status" value="1"/>
</dbReference>
<comment type="similarity">
    <text evidence="2 10 12">Belongs to the TonB-dependent receptor family.</text>
</comment>
<keyword evidence="7 11" id="KW-0798">TonB box</keyword>
<dbReference type="Proteomes" id="UP000290975">
    <property type="component" value="Unassembled WGS sequence"/>
</dbReference>
<dbReference type="InterPro" id="IPR010916">
    <property type="entry name" value="TonB_box_CS"/>
</dbReference>
<evidence type="ECO:0000256" key="3">
    <source>
        <dbReference type="ARBA" id="ARBA00022448"/>
    </source>
</evidence>
<name>A0A401J394_SPHXE</name>
<dbReference type="EMBL" id="BBQY01000014">
    <property type="protein sequence ID" value="GBH31096.1"/>
    <property type="molecule type" value="Genomic_DNA"/>
</dbReference>
<feature type="domain" description="TonB-dependent receptor plug" evidence="15">
    <location>
        <begin position="61"/>
        <end position="165"/>
    </location>
</feature>
<sequence length="687" mass="74681">MPRQKSKFSNLHQQSLRNNMRSSLIALASVLAFSSPALADDLEEKGGDTIVVIATRTPSKLADTAAPVSVVTSQTYEDRQSQSPFDALRLVPGVNIGGGPRQQGEMPAIRGFDRRQIIITVDGARRNTTETLRSPLYVDPSFLRQAEVLKGASSALYGAGGLGGVLAFETISAQSQLEDGKNVGARAFAQYQSGSHAQRYGGQVYGRAGAVDALFAVAFRDSGTIRMGGNAGDLDPADSNTKTWLAKVGVNLGNFRAEASQKYFTLDDFGPNNPQADNSFVAKQPHTVTAHESVLNLTGGNDSGNWTMKATLYRTSLRWRTDPYLNLTGSDTMPRTTGGSLLSTHQFSLGGITNKLTLGMDAYEERNQNVSNGSPDTVNPDGKQTVFGAFAQNEIGLAPWLSITPAVRWDQFKTSVDTAVAPDQKTDRVTFKGTIAARPVEGLLLWASYGEAYRAPTVSELYQNLNRTSALFNFRPNNALKPESAEEYDIGLGYNTAGLFAASDRLSIRASWFTSNVSDLITSRTVGSFTRTFPFSGTGLIFQYQNVSKARRRGLEAEIAYGIGPVDFSAAYSRVRSVDRNTGENLFSSPDKLALTAGVRIVDAVKVNWTSQIVWAQDYDTTVVRRRAAYDVHDAFVTITPASLPVRLDLGVTNIFDKRYALYKNSTANPNTFEEGRSLRATLTTRF</sequence>
<evidence type="ECO:0000256" key="10">
    <source>
        <dbReference type="PROSITE-ProRule" id="PRU01360"/>
    </source>
</evidence>
<evidence type="ECO:0000256" key="13">
    <source>
        <dbReference type="SAM" id="SignalP"/>
    </source>
</evidence>
<dbReference type="InterPro" id="IPR037066">
    <property type="entry name" value="Plug_dom_sf"/>
</dbReference>
<dbReference type="AlphaFoldDB" id="A0A401J394"/>
<accession>A0A401J394</accession>
<evidence type="ECO:0000256" key="1">
    <source>
        <dbReference type="ARBA" id="ARBA00004571"/>
    </source>
</evidence>
<evidence type="ECO:0000256" key="7">
    <source>
        <dbReference type="ARBA" id="ARBA00023077"/>
    </source>
</evidence>
<keyword evidence="5 10" id="KW-0812">Transmembrane</keyword>
<keyword evidence="8 10" id="KW-0472">Membrane</keyword>
<comment type="subcellular location">
    <subcellularLocation>
        <location evidence="1 10">Cell outer membrane</location>
        <topology evidence="1 10">Multi-pass membrane protein</topology>
    </subcellularLocation>
</comment>
<dbReference type="InterPro" id="IPR036942">
    <property type="entry name" value="Beta-barrel_TonB_sf"/>
</dbReference>
<dbReference type="InterPro" id="IPR039426">
    <property type="entry name" value="TonB-dep_rcpt-like"/>
</dbReference>
<keyword evidence="3 10" id="KW-0813">Transport</keyword>
<dbReference type="InterPro" id="IPR012910">
    <property type="entry name" value="Plug_dom"/>
</dbReference>
<dbReference type="RefSeq" id="WP_130752912.1">
    <property type="nucleotide sequence ID" value="NZ_BBQY01000014.1"/>
</dbReference>
<evidence type="ECO:0000256" key="8">
    <source>
        <dbReference type="ARBA" id="ARBA00023136"/>
    </source>
</evidence>
<dbReference type="GO" id="GO:0015344">
    <property type="term" value="F:siderophore uptake transmembrane transporter activity"/>
    <property type="evidence" value="ECO:0007669"/>
    <property type="project" value="TreeGrafter"/>
</dbReference>
<dbReference type="Pfam" id="PF07715">
    <property type="entry name" value="Plug"/>
    <property type="match status" value="1"/>
</dbReference>
<keyword evidence="16" id="KW-0675">Receptor</keyword>
<dbReference type="PROSITE" id="PS00430">
    <property type="entry name" value="TONB_DEPENDENT_REC_1"/>
    <property type="match status" value="1"/>
</dbReference>
<dbReference type="GO" id="GO:0009279">
    <property type="term" value="C:cell outer membrane"/>
    <property type="evidence" value="ECO:0007669"/>
    <property type="project" value="UniProtKB-SubCell"/>
</dbReference>
<dbReference type="Gene3D" id="2.40.170.20">
    <property type="entry name" value="TonB-dependent receptor, beta-barrel domain"/>
    <property type="match status" value="1"/>
</dbReference>
<keyword evidence="17" id="KW-1185">Reference proteome</keyword>
<dbReference type="CDD" id="cd01347">
    <property type="entry name" value="ligand_gated_channel"/>
    <property type="match status" value="1"/>
</dbReference>
<evidence type="ECO:0000313" key="17">
    <source>
        <dbReference type="Proteomes" id="UP000290975"/>
    </source>
</evidence>
<dbReference type="GO" id="GO:0044718">
    <property type="term" value="P:siderophore transmembrane transport"/>
    <property type="evidence" value="ECO:0007669"/>
    <property type="project" value="TreeGrafter"/>
</dbReference>
<evidence type="ECO:0000256" key="11">
    <source>
        <dbReference type="PROSITE-ProRule" id="PRU10143"/>
    </source>
</evidence>
<feature type="chain" id="PRO_5019349727" evidence="13">
    <location>
        <begin position="40"/>
        <end position="687"/>
    </location>
</feature>
<protein>
    <submittedName>
        <fullName evidence="16">Hemoglobin/transferrin/lactoferrin receptor protein</fullName>
    </submittedName>
</protein>
<evidence type="ECO:0000313" key="16">
    <source>
        <dbReference type="EMBL" id="GBH31096.1"/>
    </source>
</evidence>
<dbReference type="PROSITE" id="PS52016">
    <property type="entry name" value="TONB_DEPENDENT_REC_3"/>
    <property type="match status" value="1"/>
</dbReference>
<dbReference type="GO" id="GO:0015232">
    <property type="term" value="F:heme transmembrane transporter activity"/>
    <property type="evidence" value="ECO:0007669"/>
    <property type="project" value="InterPro"/>
</dbReference>
<keyword evidence="6 13" id="KW-0732">Signal</keyword>
<keyword evidence="9 10" id="KW-0998">Cell outer membrane</keyword>
<keyword evidence="4 10" id="KW-1134">Transmembrane beta strand</keyword>
<evidence type="ECO:0000259" key="15">
    <source>
        <dbReference type="Pfam" id="PF07715"/>
    </source>
</evidence>
<gene>
    <name evidence="16" type="ORF">MBESOW_P2357</name>
</gene>
<feature type="domain" description="TonB-dependent receptor-like beta-barrel" evidence="14">
    <location>
        <begin position="261"/>
        <end position="655"/>
    </location>
</feature>
<evidence type="ECO:0000256" key="5">
    <source>
        <dbReference type="ARBA" id="ARBA00022692"/>
    </source>
</evidence>
<dbReference type="PANTHER" id="PTHR30069:SF41">
    <property type="entry name" value="HEME_HEMOPEXIN UTILIZATION PROTEIN C"/>
    <property type="match status" value="1"/>
</dbReference>
<feature type="short sequence motif" description="TonB box" evidence="11">
    <location>
        <begin position="49"/>
        <end position="55"/>
    </location>
</feature>
<reference evidence="16 17" key="1">
    <citation type="submission" date="2014-12" db="EMBL/GenBank/DDBJ databases">
        <title>Whole genome sequencing of Sphingobium xenophagum OW59.</title>
        <authorList>
            <person name="Ohta Y."/>
            <person name="Nishi S."/>
            <person name="Hatada Y."/>
        </authorList>
    </citation>
    <scope>NUCLEOTIDE SEQUENCE [LARGE SCALE GENOMIC DNA]</scope>
    <source>
        <strain evidence="16 17">OW59</strain>
    </source>
</reference>
<evidence type="ECO:0000259" key="14">
    <source>
        <dbReference type="Pfam" id="PF00593"/>
    </source>
</evidence>
<organism evidence="16 17">
    <name type="scientific">Sphingobium xenophagum</name>
    <dbReference type="NCBI Taxonomy" id="121428"/>
    <lineage>
        <taxon>Bacteria</taxon>
        <taxon>Pseudomonadati</taxon>
        <taxon>Pseudomonadota</taxon>
        <taxon>Alphaproteobacteria</taxon>
        <taxon>Sphingomonadales</taxon>
        <taxon>Sphingomonadaceae</taxon>
        <taxon>Sphingobium</taxon>
    </lineage>
</organism>
<dbReference type="SUPFAM" id="SSF56935">
    <property type="entry name" value="Porins"/>
    <property type="match status" value="1"/>
</dbReference>
<dbReference type="Pfam" id="PF00593">
    <property type="entry name" value="TonB_dep_Rec_b-barrel"/>
    <property type="match status" value="1"/>
</dbReference>
<evidence type="ECO:0000256" key="4">
    <source>
        <dbReference type="ARBA" id="ARBA00022452"/>
    </source>
</evidence>